<dbReference type="PANTHER" id="PTHR45527">
    <property type="entry name" value="NONRIBOSOMAL PEPTIDE SYNTHETASE"/>
    <property type="match status" value="1"/>
</dbReference>
<evidence type="ECO:0000256" key="4">
    <source>
        <dbReference type="ARBA" id="ARBA00022553"/>
    </source>
</evidence>
<dbReference type="FunFam" id="3.40.50.980:FF:000002">
    <property type="entry name" value="Enterobactin synthetase component F"/>
    <property type="match status" value="1"/>
</dbReference>
<dbReference type="Gene3D" id="3.30.559.30">
    <property type="entry name" value="Nonribosomal peptide synthetase, condensation domain"/>
    <property type="match status" value="5"/>
</dbReference>
<dbReference type="KEGG" id="vpy:HZI73_18425"/>
<dbReference type="GO" id="GO:0031177">
    <property type="term" value="F:phosphopantetheine binding"/>
    <property type="evidence" value="ECO:0007669"/>
    <property type="project" value="InterPro"/>
</dbReference>
<organism evidence="7 8">
    <name type="scientific">Vallitalea pronyensis</name>
    <dbReference type="NCBI Taxonomy" id="1348613"/>
    <lineage>
        <taxon>Bacteria</taxon>
        <taxon>Bacillati</taxon>
        <taxon>Bacillota</taxon>
        <taxon>Clostridia</taxon>
        <taxon>Lachnospirales</taxon>
        <taxon>Vallitaleaceae</taxon>
        <taxon>Vallitalea</taxon>
    </lineage>
</organism>
<dbReference type="PROSITE" id="PS50075">
    <property type="entry name" value="CARRIER"/>
    <property type="match status" value="5"/>
</dbReference>
<evidence type="ECO:0000259" key="6">
    <source>
        <dbReference type="PROSITE" id="PS50075"/>
    </source>
</evidence>
<dbReference type="InterPro" id="IPR045851">
    <property type="entry name" value="AMP-bd_C_sf"/>
</dbReference>
<dbReference type="SUPFAM" id="SSF52777">
    <property type="entry name" value="CoA-dependent acyltransferases"/>
    <property type="match status" value="10"/>
</dbReference>
<dbReference type="GO" id="GO:0016874">
    <property type="term" value="F:ligase activity"/>
    <property type="evidence" value="ECO:0007669"/>
    <property type="project" value="UniProtKB-KW"/>
</dbReference>
<dbReference type="Pfam" id="PF13193">
    <property type="entry name" value="AMP-binding_C"/>
    <property type="match status" value="5"/>
</dbReference>
<dbReference type="Gene3D" id="1.10.1200.10">
    <property type="entry name" value="ACP-like"/>
    <property type="match status" value="5"/>
</dbReference>
<feature type="domain" description="Carrier" evidence="6">
    <location>
        <begin position="980"/>
        <end position="1055"/>
    </location>
</feature>
<dbReference type="InterPro" id="IPR029058">
    <property type="entry name" value="AB_hydrolase_fold"/>
</dbReference>
<dbReference type="Gene3D" id="3.40.50.980">
    <property type="match status" value="10"/>
</dbReference>
<dbReference type="Pfam" id="PF00501">
    <property type="entry name" value="AMP-binding"/>
    <property type="match status" value="5"/>
</dbReference>
<proteinExistence type="inferred from homology"/>
<dbReference type="Gene3D" id="3.30.300.30">
    <property type="match status" value="5"/>
</dbReference>
<dbReference type="PANTHER" id="PTHR45527:SF1">
    <property type="entry name" value="FATTY ACID SYNTHASE"/>
    <property type="match status" value="1"/>
</dbReference>
<dbReference type="InterPro" id="IPR025110">
    <property type="entry name" value="AMP-bd_C"/>
</dbReference>
<dbReference type="RefSeq" id="WP_212694837.1">
    <property type="nucleotide sequence ID" value="NZ_CP058649.1"/>
</dbReference>
<evidence type="ECO:0000256" key="1">
    <source>
        <dbReference type="ARBA" id="ARBA00001957"/>
    </source>
</evidence>
<dbReference type="SMART" id="SM00823">
    <property type="entry name" value="PKS_PP"/>
    <property type="match status" value="4"/>
</dbReference>
<feature type="domain" description="Carrier" evidence="6">
    <location>
        <begin position="4081"/>
        <end position="4156"/>
    </location>
</feature>
<evidence type="ECO:0000256" key="2">
    <source>
        <dbReference type="ARBA" id="ARBA00006432"/>
    </source>
</evidence>
<gene>
    <name evidence="7" type="ORF">HZI73_18425</name>
</gene>
<dbReference type="FunFam" id="3.40.50.12780:FF:000012">
    <property type="entry name" value="Non-ribosomal peptide synthetase"/>
    <property type="match status" value="5"/>
</dbReference>
<dbReference type="Gene3D" id="3.30.559.10">
    <property type="entry name" value="Chloramphenicol acetyltransferase-like domain"/>
    <property type="match status" value="5"/>
</dbReference>
<dbReference type="Gene3D" id="3.40.50.1820">
    <property type="entry name" value="alpha/beta hydrolase"/>
    <property type="match status" value="1"/>
</dbReference>
<dbReference type="FunFam" id="3.30.300.30:FF:000010">
    <property type="entry name" value="Enterobactin synthetase component F"/>
    <property type="match status" value="5"/>
</dbReference>
<dbReference type="InterPro" id="IPR010071">
    <property type="entry name" value="AA_adenyl_dom"/>
</dbReference>
<dbReference type="InterPro" id="IPR001031">
    <property type="entry name" value="Thioesterase"/>
</dbReference>
<dbReference type="InterPro" id="IPR009081">
    <property type="entry name" value="PP-bd_ACP"/>
</dbReference>
<evidence type="ECO:0000256" key="3">
    <source>
        <dbReference type="ARBA" id="ARBA00022450"/>
    </source>
</evidence>
<dbReference type="InterPro" id="IPR023213">
    <property type="entry name" value="CAT-like_dom_sf"/>
</dbReference>
<dbReference type="InterPro" id="IPR036736">
    <property type="entry name" value="ACP-like_sf"/>
</dbReference>
<keyword evidence="8" id="KW-1185">Reference proteome</keyword>
<dbReference type="InterPro" id="IPR000873">
    <property type="entry name" value="AMP-dep_synth/lig_dom"/>
</dbReference>
<evidence type="ECO:0000256" key="5">
    <source>
        <dbReference type="ARBA" id="ARBA00022598"/>
    </source>
</evidence>
<keyword evidence="3" id="KW-0596">Phosphopantetheine</keyword>
<dbReference type="Gene3D" id="2.30.38.10">
    <property type="entry name" value="Luciferase, Domain 3"/>
    <property type="match status" value="5"/>
</dbReference>
<comment type="cofactor">
    <cofactor evidence="1">
        <name>pantetheine 4'-phosphate</name>
        <dbReference type="ChEBI" id="CHEBI:47942"/>
    </cofactor>
</comment>
<dbReference type="SUPFAM" id="SSF56801">
    <property type="entry name" value="Acetyl-CoA synthetase-like"/>
    <property type="match status" value="5"/>
</dbReference>
<dbReference type="FunFam" id="2.30.38.10:FF:000001">
    <property type="entry name" value="Non-ribosomal peptide synthetase PvdI"/>
    <property type="match status" value="5"/>
</dbReference>
<dbReference type="Pfam" id="PF00668">
    <property type="entry name" value="Condensation"/>
    <property type="match status" value="5"/>
</dbReference>
<dbReference type="FunFam" id="3.30.559.30:FF:000001">
    <property type="entry name" value="Non-ribosomal peptide synthetase"/>
    <property type="match status" value="3"/>
</dbReference>
<comment type="similarity">
    <text evidence="2">Belongs to the ATP-dependent AMP-binding enzyme family.</text>
</comment>
<dbReference type="Pfam" id="PF00975">
    <property type="entry name" value="Thioesterase"/>
    <property type="match status" value="1"/>
</dbReference>
<dbReference type="GO" id="GO:0008610">
    <property type="term" value="P:lipid biosynthetic process"/>
    <property type="evidence" value="ECO:0007669"/>
    <property type="project" value="UniProtKB-ARBA"/>
</dbReference>
<dbReference type="SUPFAM" id="SSF47336">
    <property type="entry name" value="ACP-like"/>
    <property type="match status" value="5"/>
</dbReference>
<dbReference type="NCBIfam" id="NF004282">
    <property type="entry name" value="PRK05691.1"/>
    <property type="match status" value="6"/>
</dbReference>
<dbReference type="InterPro" id="IPR020806">
    <property type="entry name" value="PKS_PP-bd"/>
</dbReference>
<keyword evidence="5" id="KW-0436">Ligase</keyword>
<dbReference type="Pfam" id="PF00550">
    <property type="entry name" value="PP-binding"/>
    <property type="match status" value="5"/>
</dbReference>
<dbReference type="GO" id="GO:0044550">
    <property type="term" value="P:secondary metabolite biosynthetic process"/>
    <property type="evidence" value="ECO:0007669"/>
    <property type="project" value="UniProtKB-ARBA"/>
</dbReference>
<feature type="domain" description="Carrier" evidence="6">
    <location>
        <begin position="5115"/>
        <end position="5190"/>
    </location>
</feature>
<dbReference type="FunFam" id="3.40.50.980:FF:000001">
    <property type="entry name" value="Non-ribosomal peptide synthetase"/>
    <property type="match status" value="5"/>
</dbReference>
<dbReference type="CDD" id="cd19531">
    <property type="entry name" value="LCL_NRPS-like"/>
    <property type="match status" value="4"/>
</dbReference>
<protein>
    <submittedName>
        <fullName evidence="7">Non-ribosomal peptide synthase/polyketide synthase</fullName>
    </submittedName>
</protein>
<dbReference type="GO" id="GO:0005829">
    <property type="term" value="C:cytosol"/>
    <property type="evidence" value="ECO:0007669"/>
    <property type="project" value="TreeGrafter"/>
</dbReference>
<keyword evidence="4" id="KW-0597">Phosphoprotein</keyword>
<dbReference type="GO" id="GO:0043041">
    <property type="term" value="P:amino acid activation for nonribosomal peptide biosynthetic process"/>
    <property type="evidence" value="ECO:0007669"/>
    <property type="project" value="TreeGrafter"/>
</dbReference>
<dbReference type="PROSITE" id="PS00455">
    <property type="entry name" value="AMP_BINDING"/>
    <property type="match status" value="5"/>
</dbReference>
<feature type="domain" description="Carrier" evidence="6">
    <location>
        <begin position="2015"/>
        <end position="2090"/>
    </location>
</feature>
<feature type="domain" description="Carrier" evidence="6">
    <location>
        <begin position="3048"/>
        <end position="3123"/>
    </location>
</feature>
<dbReference type="FunFam" id="1.10.1200.10:FF:000005">
    <property type="entry name" value="Nonribosomal peptide synthetase 1"/>
    <property type="match status" value="5"/>
</dbReference>
<accession>A0A8J8SHR6</accession>
<evidence type="ECO:0000313" key="8">
    <source>
        <dbReference type="Proteomes" id="UP000683246"/>
    </source>
</evidence>
<dbReference type="Proteomes" id="UP000683246">
    <property type="component" value="Chromosome"/>
</dbReference>
<name>A0A8J8SHR6_9FIRM</name>
<reference evidence="7" key="1">
    <citation type="submission" date="2020-07" db="EMBL/GenBank/DDBJ databases">
        <title>Vallitalea pronyensis genome.</title>
        <authorList>
            <person name="Postec A."/>
        </authorList>
    </citation>
    <scope>NUCLEOTIDE SEQUENCE</scope>
    <source>
        <strain evidence="7">FatNI3</strain>
    </source>
</reference>
<dbReference type="NCBIfam" id="NF003417">
    <property type="entry name" value="PRK04813.1"/>
    <property type="match status" value="5"/>
</dbReference>
<sequence>MFLSRHNTKNGLNEYPLTSYQSDIWIDQQRYPNRPLYNIGGYVEIKGKMDVTIFNQASNLLIAQNDALRIIVFEKHGQPFQRFLSKLNHHVAFHDFSNQSNPIAYSKNWMNNEMTKSFIMNENILFQICLIKADEALFYWFIKCHHLITDGWGFALLAKRIKSIYNDLIKGDEHQQDIYSYKDFILEDQKYIKGNNYERNRLFWKEKLKELPKPFITRKPTTYNGGENITTSSRQAMVVKRSLYNKLIDLCKKNECSIFHFFLAILAIYFSKVYSKNEIMVGVPILNRKNKKFKSTVGLFVNIIPVKICLENDISFLELMHTIKRDLGTCYRHKNLHLGQIIHEASTRNDVNDIFFEIILSYQKEEHTGSFCDYPTKRIALGNQSKKNALSVSIKEFTEDEDVMIDIDYELEIFNSTFPIEHVIKHLSYMVNEALEKYSQNVLNIAYMPRDEKEQILYGFNDTKVDYPRDKTIQKLFEEQVERTPDNIAVVYEEKQLTYMELNQRANQLARVLRKKGVKADCIVGIMVERSMEMIVGIMGILKAGGAYLPIDPDYPQDRTSYMLEDSRAKIVLVQGHPIDKIKFEGELIDILDENIYIGNARNLEVIHNARDLAYIIYTSGSTGKPKGVMIEHYSMVNRLQWMQKQYPIGEDDVILQKTPYTFDVSVWELFWWAMTGASVCFLEPQGEKDPKVIERAIVKNKVTTLHFVPSMFNIFLTYMASRGNLDNLSSLNQVFTSGEALLAQHVEKFNNILPKENKISLTNLYGPTEATVDVTYFDCINEELKNIPIGKPIDNTKIYMVDRFNNLQAIGVPGELCIAGEGLARGYLHRPELTKEKFVDNPFTPGERMYKTGDLARWLPDGNIEFLGRIDHQIKIRGYRIELGEIEAQLLKHEEIKEAVVVTKEDERNHKYLCGYLVVQNELKVQALRKHLTKELPDYMIPTSYVKLDKMPLTASGKIDRKALPEPDGDMNTGVAYVAPRNKTEERLVEIWQDVLGVGKVGIKDNFFERGGHSLKATSLVTKLHKAFNVEVPLREVFKKPTIKELAIFINSREESMYASIEPVEEKTYYELSSAQRRLYVLNQLEGAQRSYNMPGVMEIEGSLDRDKLEEAFKEIIRRHESLRTSFEIVDGEPVQMVHKEVEFKIDYEEVNETEIDKRIKHFVREFDLSKAPLLRMGLLKVQKNKYIMLFDMHHIISDGVSMNVLIREFTQIYKGKKLPELKVHYKDYSAWQNEFLKSVGMKRQEAHWINRFRGEVPVLSMPTDYQRPSILSFEGDRVAFEIGEELKGKLEKIAKETETTMYMVLLAAYNTLLFKYTGQEDMVVGSPIAGRPHEDMQEIIGMFVNTLAMRNEPRGDKSFKAFLSEVKENALGAYENQDYPFEELVERLDVKRDMSRNPLFDTMFVLQNTGNMDIEIRDLSFKSCPIENNISKFDMTLNGREQDGKVCFDLEYSTRLYRKETIERFAEHYRNILKEIAENMEVKLSEIDMMSPQEREQILYGFNGTQTEYPRNKTVKKLFEEQVERTPENIAVVFGKEQLTYIVLNEKANQLARMLREKGVKAESLVGIMVERSVEMIIGILGILKAGGAYLPIDPEYPMERIGYMMKDSHAEIILSQGNLIHNIKSEGDIIDILNKKIYTGDTSNLETVSDAKNLAYIIYTSGSTGKPKGVMIENKSIMNTLCWRKAHYQFNNKDTVLQMPSFAFDSSVEDIFTALISGAKLVLIKQEERLNIRYLKEVIRENNVTHFLAVPSLYKALIEEIDAEIETVRVITLAGESFTKNVVGQHYKKVPHIRLINEYGPTENSVCTSYFEFTKDSQEVLIGKPIANTIVYILDKNNHLVPVGAKGELCISGAGLARGYLHRPEITKEKFVDNPFIPGDRMYKTGDLARWLPDGNIEFLGRIDHQVKIRGYRIELGEIEAQLIKHEEIKEAVVVAKEDVSSNKYLCGYIVAKGELKIQKIRKHLSKELPDYMIPTSYVIIEKMPLTPNGKIDRKALPEPDGDIHTGVGYVAPGNKTEERLVEIWQDVLGVGKVGIKDNFFERGGHSLKATSLVSKIHKAFNVEVPLREVFKKPTVKELAIFIKSREESIYASIELVEKKAYYELSSAQRRLYVLNQLEGAQTSYNMPSVMEIEGSLDKDRLEEAFKEVIRRHESLRTSFEVVDGEPVQMVHSEAEFTIDYEEVNETEIDEKIKDFVKAFDLSKAPLLRMGLLKVQKNKHIMLFDMHHIISDGVSMNVLIREFTQIYEGKKFQELKVHYKDYSVWQNKLLKSDDMKKQEEYWINRFRGEVPVLSMPADYLRPSIQSFEGDRITFEIGIELTRKLETIAKETETTMYMVLLAAYYTLLHKYTGQEDMVVGSPIAGRPYVDIQEIIGMFVNTLAMRNEPRGDKSFKAFLREVKENALRAYENQDYPFEELVEKLDPKRDMSRNPLFDTMFVLQNTGSMAIEIQDLSFKPYPMEYNISQFDMTLSGEERDGKVYFDLEYSTRLFRKVTIERFVEHYRNILKEIAENIEVKLSEIDMMSREEREQILYGFNDTKVDYPRDKTIQGLFEEQVERTPDNIAVVFEDKQLTYMELNQRANQLARILRKKGVKPDGIVGIMVERSIEMIVGIMGILKAGGGYLPIDPEYPMERISYMMKDSHAETLLSQGNYDNIKFEGEIIDIRDESIYAEEVSNIETVNNPGDLAYIIYTSGSTGKPKGVMIEHRSVINLTTSQKNAFKIDESDSILQFSSICSDPSVEQTFMSLFSGASLVLIDKERILDLHKFEAYIADHKVTHIDSVPIFLDKIISHKNSNLKRIVSGGDICSINLAKKWYRTVDFYNAYGPTETTVTAIQLLVKDMDVQEGLSQLSIGKPIGNTKVYILKKKNKVLPIGVPGELCIAGEGVARGYLNRTELTKEKFVDNPYIAGERMYKTGDLARWMPDGNIEFLGRVDEQVKIRGYRIELREIEAQLLKHEKIKEAVVVAKEDESNHKYLCGYIVVENELKVQALRKHLAKELPDYMIPTSYVELDKMPLTTSGKIDRKALPEPDGDMNTGVAYVAPENKTEERLVEIWQEVLSVEKVGIKDNFFERGGHSLKATSLVSKIHKVFSVEVPLREVFKKPTIKELAISIKSREESIYTSIEPVEKKAYYELSSAQRRLYVLNQLEGAQTSYNMPSVMEIEGSLDRDKLEEAFKEVIRRHESLRTSFEVVDGELVQMVHKEAEFTIDYEEVNETEIGERIKGFVKAFDLSKAPLLRMGLLKVQKNKHIMLFDMHHIISDGVSMNVLIREFTQIYEGKKFQELKVHYKDYSVWQNKLLKSDGMKKQEEYWINKFRGEVPVLSMSTDYPRPSVQSFEGDRVTFEIGEELTRKLETIAKDTETTMYMVLLAAYNTLLHKYTGQEDMVVGSPIAGRPHADLENIIGMFVNTLAMRNEPRGDKSFKELLRKVKENALKAYENQDYPFEELVERLDLKRDMSRNPLFDTMFVLQNTGSMAIEIQDLIFKPYPIENNISKFDMTLNGEERDGKVYFDFEYSTRLFKKATIERFAEHYRNILEEIAENIEVKLSEIDMMSLEEREQILYGFNDTKVDYPRDKTIQGLFEEQVERTPDNIAVVFEDRQLTYMELNKRSNQLARTLREKGVKADSIVGIMVERSVEMIIGILGILKAGGAYLPIDPEYPNSRIQYMIKDSGVKLLLTGGDGAYSVDTGCYRIDVYDKRLYRGKASNLVKVNHSESLAYVIYTSGSTGKPKGVMLEHKGISNLKNYYKTSLGVKAEDRILQFASSSFDVSVLEITMSLLNGAGLYMVEKEIIGNIAKFEAFINKNKITFAALLPTYLVNIDPNNIETLKVLITGGSTISAQIVERWEKQVRYINSYGPTEGTICATGWDSRSRISKCLECVPIGKPIDNTRISILGKSGELQPIGVPGELCISGEGVARGYLHRPELTKEKFVDSPFIAGERMYKTGDLARWLPDGNIEFLGRIDHQVKIRGYRIELGEIEAQLLKHEKIKEAVVVAKDDKSIHKYLCGYIVVENELKVQALRKHLAKELPDYMIPTSYVELDKMPLTTSGKIDRKVLPEPDGDMNTGVAYVAPRNKTEVRLAEIWQEELGLEKIGIKDNFFERGGHSLKATSLVLKIHKAFNVEVPLREVFKKPTIKELAICIKNREESIYASIEPVEKQAYYELSSAQRRLYVLNQLEGVQTSYNMPCVMAIEGSLDKDKLEEAFQEAIRRHESLRTSFEIVDGEPVQMVHKEAEFTIDYEEVNEAEIDKRIKHFIKAFDLSKAPLLRLGLLKVQKNKHIMLFDMHHIISDGVSMNILIREFTQLYEGKKPKKLKVHYKDYSTWQNQLLKSDDMKKQEEYWINKFREEVPVLNMPTDYPRPLVQSFEGDHIAFEIGEKLRGKLEKMAKETETTLYMVLLAAYNTLLYKYTGQEDMVVGSPIAGRPHADLEHIIGMFVNTLAMRNKPRGDKSFKAFLREVKENALRAYENQDYPFEELVERLDLKRDMSRNPLFDTMFVLQNTGSMAIEIQGLIFKPYPMENNISQFDMTLSGEERDGKVYFDLEYSTRLFRKATLERFAEHYRNILNEIAENMEVKLSEIGMMSHQEKEQILYDFNDTKVDYPRDKTIQELFEEQVERTPDNIAVVFEDKQLTYMALNQRANQLARMLREKGVKADSIVGIMVEPTVEMIIGIMGILKAGGVYLPIDPEYPNSRIQYMIKDSGVKLLLTGRDIAKGIEAGCHRIDVYDKNLYRGAASNVVKVNHSKSLAYIIYTSGSTGKPKGVMIEHRSVINLTTSQKEAFKIDEQDNILQFSSICSDPSVEQTFMTLFSGASLVLIDKERILDPHKFEAYIADHKVTHIDSVPVFLDKIISHKSYSLKRVVSGGDICSIDLAKKWYKTVDFYNAYGPTETTVTAIQLLVKDSDVDKELSQLSIGQPIGNTKVYILNKEHKALPIGVPGELCISGEGVARGYLNRPELTKEKFVNNPFIPGERMYKTGDLARWLPNGNIEFLGRVDEQVKIRGYRIELGEIEAQLLKHEEIKEAVVVAKEDESSNKYLCGYIVVKNEVKAQELREYLSKELLDYMIPSCYVELDTMPLTPNGKIDRKALPEADGSIHTGAAYTEPTNEVEARLVKLWEEVLKVDKVGINDNFFELGGHSLKAGAIISSIYRHFKVDIPLMEIFKTPTIKAIGKLITHLERDAILKNDNNCILLNEKRNKTIFAFPPIIGSAIAFKHLAKYMDSHSLYSFDYIEDEDKIKQYADFIMSISDEEPYVLMGYSAGGNVAFEVAKELEKRHKKVSDILMIDAYRRHQVDAKEEITAFKKEELEQAFLHFIQGDEGHEEAAATMDFFVSKAMDQTQKYMAYFQTMTNEGTIHANIYMLKSNESIVEDPERYWEKVTTGVVKVVEGIGNHEHMLSDSTYVKHNGKLIRAILEEIKRL</sequence>
<dbReference type="SUPFAM" id="SSF53474">
    <property type="entry name" value="alpha/beta-Hydrolases"/>
    <property type="match status" value="1"/>
</dbReference>
<dbReference type="EMBL" id="CP058649">
    <property type="protein sequence ID" value="QUI24145.1"/>
    <property type="molecule type" value="Genomic_DNA"/>
</dbReference>
<dbReference type="Gene3D" id="1.10.287.490">
    <property type="entry name" value="Helix hairpin bin"/>
    <property type="match status" value="1"/>
</dbReference>
<evidence type="ECO:0000313" key="7">
    <source>
        <dbReference type="EMBL" id="QUI24145.1"/>
    </source>
</evidence>
<dbReference type="InterPro" id="IPR020845">
    <property type="entry name" value="AMP-binding_CS"/>
</dbReference>
<dbReference type="InterPro" id="IPR001242">
    <property type="entry name" value="Condensation_dom"/>
</dbReference>
<dbReference type="NCBIfam" id="TIGR01733">
    <property type="entry name" value="AA-adenyl-dom"/>
    <property type="match status" value="5"/>
</dbReference>